<comment type="caution">
    <text evidence="2">The sequence shown here is derived from an EMBL/GenBank/DDBJ whole genome shotgun (WGS) entry which is preliminary data.</text>
</comment>
<dbReference type="EMBL" id="VUOB01000042">
    <property type="protein sequence ID" value="KAA2258096.1"/>
    <property type="molecule type" value="Genomic_DNA"/>
</dbReference>
<evidence type="ECO:0000313" key="3">
    <source>
        <dbReference type="Proteomes" id="UP000323454"/>
    </source>
</evidence>
<keyword evidence="3" id="KW-1185">Reference proteome</keyword>
<protein>
    <submittedName>
        <fullName evidence="2">Nuclear transport factor 2 family protein</fullName>
    </submittedName>
</protein>
<reference evidence="2 3" key="1">
    <citation type="submission" date="2019-09" db="EMBL/GenBank/DDBJ databases">
        <title>Goodfellowia gen. nov., a new genus of the Pseudonocardineae related to Actinoalloteichus, containing Goodfellowia coeruleoviolacea gen. nov., comb. nov. gen. nov., comb. nov.</title>
        <authorList>
            <person name="Labeda D."/>
        </authorList>
    </citation>
    <scope>NUCLEOTIDE SEQUENCE [LARGE SCALE GENOMIC DNA]</scope>
    <source>
        <strain evidence="2 3">AN110305</strain>
    </source>
</reference>
<proteinExistence type="predicted"/>
<feature type="domain" description="SnoaL-like" evidence="1">
    <location>
        <begin position="7"/>
        <end position="121"/>
    </location>
</feature>
<sequence>MNAEETVDQYWQAYRRHDLDGVLAHLADDVVVEFPTSQEPSRGKDSIRTVWAKLFSTIIPDISPEVVTTVAQGDTVACEFVETGTLVIPAEAAAAGIEPGGRPYTMSMVTFFHLNGDGLIDRLRSYWDTGNFAGQLGISIGVISAMQAEAHATA</sequence>
<organism evidence="2 3">
    <name type="scientific">Solihabitans fulvus</name>
    <dbReference type="NCBI Taxonomy" id="1892852"/>
    <lineage>
        <taxon>Bacteria</taxon>
        <taxon>Bacillati</taxon>
        <taxon>Actinomycetota</taxon>
        <taxon>Actinomycetes</taxon>
        <taxon>Pseudonocardiales</taxon>
        <taxon>Pseudonocardiaceae</taxon>
        <taxon>Solihabitans</taxon>
    </lineage>
</organism>
<name>A0A5B2X4C0_9PSEU</name>
<dbReference type="Proteomes" id="UP000323454">
    <property type="component" value="Unassembled WGS sequence"/>
</dbReference>
<accession>A0A5B2X4C0</accession>
<dbReference type="Gene3D" id="3.10.450.50">
    <property type="match status" value="1"/>
</dbReference>
<evidence type="ECO:0000259" key="1">
    <source>
        <dbReference type="Pfam" id="PF12680"/>
    </source>
</evidence>
<evidence type="ECO:0000313" key="2">
    <source>
        <dbReference type="EMBL" id="KAA2258096.1"/>
    </source>
</evidence>
<dbReference type="OrthoDB" id="3681559at2"/>
<dbReference type="GO" id="GO:0030638">
    <property type="term" value="P:polyketide metabolic process"/>
    <property type="evidence" value="ECO:0007669"/>
    <property type="project" value="InterPro"/>
</dbReference>
<dbReference type="PANTHER" id="PTHR38436:SF1">
    <property type="entry name" value="ESTER CYCLASE"/>
    <property type="match status" value="1"/>
</dbReference>
<dbReference type="AlphaFoldDB" id="A0A5B2X4C0"/>
<dbReference type="InterPro" id="IPR037401">
    <property type="entry name" value="SnoaL-like"/>
</dbReference>
<dbReference type="RefSeq" id="WP_149852084.1">
    <property type="nucleotide sequence ID" value="NZ_VUOB01000042.1"/>
</dbReference>
<dbReference type="InterPro" id="IPR009959">
    <property type="entry name" value="Cyclase_SnoaL-like"/>
</dbReference>
<dbReference type="Pfam" id="PF12680">
    <property type="entry name" value="SnoaL_2"/>
    <property type="match status" value="1"/>
</dbReference>
<reference evidence="2 3" key="2">
    <citation type="submission" date="2019-09" db="EMBL/GenBank/DDBJ databases">
        <authorList>
            <person name="Jin C."/>
        </authorList>
    </citation>
    <scope>NUCLEOTIDE SEQUENCE [LARGE SCALE GENOMIC DNA]</scope>
    <source>
        <strain evidence="2 3">AN110305</strain>
    </source>
</reference>
<gene>
    <name evidence="2" type="ORF">F0L68_24280</name>
</gene>
<dbReference type="PANTHER" id="PTHR38436">
    <property type="entry name" value="POLYKETIDE CYCLASE SNOAL-LIKE DOMAIN"/>
    <property type="match status" value="1"/>
</dbReference>
<dbReference type="InterPro" id="IPR032710">
    <property type="entry name" value="NTF2-like_dom_sf"/>
</dbReference>
<dbReference type="SUPFAM" id="SSF54427">
    <property type="entry name" value="NTF2-like"/>
    <property type="match status" value="1"/>
</dbReference>